<organism evidence="1 2">
    <name type="scientific">Portunus trituberculatus</name>
    <name type="common">Swimming crab</name>
    <name type="synonym">Neptunus trituberculatus</name>
    <dbReference type="NCBI Taxonomy" id="210409"/>
    <lineage>
        <taxon>Eukaryota</taxon>
        <taxon>Metazoa</taxon>
        <taxon>Ecdysozoa</taxon>
        <taxon>Arthropoda</taxon>
        <taxon>Crustacea</taxon>
        <taxon>Multicrustacea</taxon>
        <taxon>Malacostraca</taxon>
        <taxon>Eumalacostraca</taxon>
        <taxon>Eucarida</taxon>
        <taxon>Decapoda</taxon>
        <taxon>Pleocyemata</taxon>
        <taxon>Brachyura</taxon>
        <taxon>Eubrachyura</taxon>
        <taxon>Portunoidea</taxon>
        <taxon>Portunidae</taxon>
        <taxon>Portuninae</taxon>
        <taxon>Portunus</taxon>
    </lineage>
</organism>
<dbReference type="Proteomes" id="UP000324222">
    <property type="component" value="Unassembled WGS sequence"/>
</dbReference>
<dbReference type="AlphaFoldDB" id="A0A5B7I8I0"/>
<name>A0A5B7I8I0_PORTR</name>
<dbReference type="EMBL" id="VSRR010048859">
    <property type="protein sequence ID" value="MPC78603.1"/>
    <property type="molecule type" value="Genomic_DNA"/>
</dbReference>
<sequence length="183" mass="20893">MLVQDLNTRVVKLESGNMELVRSLEFSQKEMSGDLKTENQALKEELNGTIYASLALTEHQTWEKTQVKIQRLLRDKLSIGAVELERAHRVGPRRSPGVSRPRAVVARFVNFADRQQAIRNSSKVKSTNIFISEDLCESSVQYGFTIFTSPFDEFSTLKFSYNSNNSDSHTLANFDPEQNFLKR</sequence>
<accession>A0A5B7I8I0</accession>
<keyword evidence="2" id="KW-1185">Reference proteome</keyword>
<evidence type="ECO:0000313" key="2">
    <source>
        <dbReference type="Proteomes" id="UP000324222"/>
    </source>
</evidence>
<evidence type="ECO:0000313" key="1">
    <source>
        <dbReference type="EMBL" id="MPC78603.1"/>
    </source>
</evidence>
<dbReference type="Gene3D" id="3.30.70.1820">
    <property type="entry name" value="L1 transposable element, RRM domain"/>
    <property type="match status" value="1"/>
</dbReference>
<gene>
    <name evidence="1" type="ORF">E2C01_073095</name>
</gene>
<proteinExistence type="predicted"/>
<protein>
    <submittedName>
        <fullName evidence="1">Uncharacterized protein</fullName>
    </submittedName>
</protein>
<reference evidence="1 2" key="1">
    <citation type="submission" date="2019-05" db="EMBL/GenBank/DDBJ databases">
        <title>Another draft genome of Portunus trituberculatus and its Hox gene families provides insights of decapod evolution.</title>
        <authorList>
            <person name="Jeong J.-H."/>
            <person name="Song I."/>
            <person name="Kim S."/>
            <person name="Choi T."/>
            <person name="Kim D."/>
            <person name="Ryu S."/>
            <person name="Kim W."/>
        </authorList>
    </citation>
    <scope>NUCLEOTIDE SEQUENCE [LARGE SCALE GENOMIC DNA]</scope>
    <source>
        <tissue evidence="1">Muscle</tissue>
    </source>
</reference>
<comment type="caution">
    <text evidence="1">The sequence shown here is derived from an EMBL/GenBank/DDBJ whole genome shotgun (WGS) entry which is preliminary data.</text>
</comment>